<sequence>MFEYDCSLLPARLICANRIPLHPLCGRGKSSPREDEGRNAAEICILFIAVRMDELDACSGLSSILRTRPVLFVVNYGVIK</sequence>
<evidence type="ECO:0000313" key="2">
    <source>
        <dbReference type="Proteomes" id="UP001054837"/>
    </source>
</evidence>
<proteinExistence type="predicted"/>
<dbReference type="AlphaFoldDB" id="A0AAV4VUP2"/>
<dbReference type="EMBL" id="BPLQ01013702">
    <property type="protein sequence ID" value="GIY74155.1"/>
    <property type="molecule type" value="Genomic_DNA"/>
</dbReference>
<reference evidence="1 2" key="1">
    <citation type="submission" date="2021-06" db="EMBL/GenBank/DDBJ databases">
        <title>Caerostris darwini draft genome.</title>
        <authorList>
            <person name="Kono N."/>
            <person name="Arakawa K."/>
        </authorList>
    </citation>
    <scope>NUCLEOTIDE SEQUENCE [LARGE SCALE GENOMIC DNA]</scope>
</reference>
<evidence type="ECO:0000313" key="1">
    <source>
        <dbReference type="EMBL" id="GIY74155.1"/>
    </source>
</evidence>
<keyword evidence="2" id="KW-1185">Reference proteome</keyword>
<comment type="caution">
    <text evidence="1">The sequence shown here is derived from an EMBL/GenBank/DDBJ whole genome shotgun (WGS) entry which is preliminary data.</text>
</comment>
<dbReference type="Proteomes" id="UP001054837">
    <property type="component" value="Unassembled WGS sequence"/>
</dbReference>
<organism evidence="1 2">
    <name type="scientific">Caerostris darwini</name>
    <dbReference type="NCBI Taxonomy" id="1538125"/>
    <lineage>
        <taxon>Eukaryota</taxon>
        <taxon>Metazoa</taxon>
        <taxon>Ecdysozoa</taxon>
        <taxon>Arthropoda</taxon>
        <taxon>Chelicerata</taxon>
        <taxon>Arachnida</taxon>
        <taxon>Araneae</taxon>
        <taxon>Araneomorphae</taxon>
        <taxon>Entelegynae</taxon>
        <taxon>Araneoidea</taxon>
        <taxon>Araneidae</taxon>
        <taxon>Caerostris</taxon>
    </lineage>
</organism>
<name>A0AAV4VUP2_9ARAC</name>
<gene>
    <name evidence="1" type="ORF">CDAR_166391</name>
</gene>
<accession>A0AAV4VUP2</accession>
<protein>
    <submittedName>
        <fullName evidence="1">Uncharacterized protein</fullName>
    </submittedName>
</protein>